<feature type="compositionally biased region" description="Basic and acidic residues" evidence="2">
    <location>
        <begin position="242"/>
        <end position="259"/>
    </location>
</feature>
<feature type="compositionally biased region" description="Polar residues" evidence="2">
    <location>
        <begin position="660"/>
        <end position="674"/>
    </location>
</feature>
<feature type="compositionally biased region" description="Polar residues" evidence="2">
    <location>
        <begin position="616"/>
        <end position="635"/>
    </location>
</feature>
<sequence>MAPLATGTQPITSKIKRLVPSNIQTNGIQSSTPSTSPLASANRLSFSTKPALNSAGSNNPGNGSPSIRSASRRRDVPNQLFGRISRKNSVGLRSGCSVEESVILMSNDPPPYIKSDEYILKKYRNNSPSLVIHLHPTHFRFDNQEGHFPYQSPMRLMIEHLRQRTIPHDLVEYFGDIPYYEDCLIVQVHDHKSIDSSQPIERDKSPEPKQMLFSVHNYSQYCTPSPYMPYQTQSPLFNKSKKVQEKSKTDNVENQDKENSNTLNPSPQKPKVLTVVLHPTPLSKFANLAVKVAETIFVDGKSNSQPETNGSTSLSIPSTPLLGPPSTPQSSMPPPAKRIKKSKVYLSSNNIYKIEAQINLATTAPLFLEPVSCGFESAALLESLAHPMYEEEPPAPKIRKRTIAEVAADEAFAAEQERYMLLLDERLSSNITAGPSGMASSGINIQSGGILFEARFERFKLIESLRSQYEENKRLEKTKTIENEKRQRLESEKNKLREDAEKRAEQERRLAALNKQAHVHAQLQAENNRNRQILADQARSDQKSNQGHQHQSQSQHPQSQNPQSQRSQSQNPQSKRSQSQNPQSQIPQSQHSESQQTQSQKSQLQHTQPQHAHPQNVVSSNTISAQPQRFQQQISHAPASSPIIRTRTPQSVSSPPVQSLNAIPMQNSTSSMGSSPRLGSVVQQNHQSIVAPTSHGMAAQRSQQSFTSTPRLSASNLAQSTPINHSASQTPRISQASPLQRHIAQVSHAAKTQAMNSQHITNNSVQAQVFQQQRLNQIMRQQQQQQAPVAQGMSGIMQAQQIFRNQQQQQQQAIPQQSMQGFSTQIAAMARQASQGVMPQGMNQNFAGATSGINGINNVNSMNGINNMTQQISLSPQQLQHLQQQQMLRQAHAQQIAAQQTGQFHHQQDVITQAAQNEIMAYAQRYYQAQKNSIASQNPNAIISDDIDRQLRVRAQNAARQHYINARRRQQLAAAQAAQQSGIPHHVDM</sequence>
<dbReference type="InterPro" id="IPR046468">
    <property type="entry name" value="Spt20-like_SEP"/>
</dbReference>
<dbReference type="STRING" id="212602.A0A420HVI0"/>
<proteinExistence type="predicted"/>
<feature type="coiled-coil region" evidence="1">
    <location>
        <begin position="472"/>
        <end position="516"/>
    </location>
</feature>
<feature type="region of interest" description="Disordered" evidence="2">
    <location>
        <begin position="300"/>
        <end position="336"/>
    </location>
</feature>
<reference evidence="4 5" key="1">
    <citation type="journal article" date="2018" name="BMC Genomics">
        <title>Comparative genome analyses reveal sequence features reflecting distinct modes of host-adaptation between dicot and monocot powdery mildew.</title>
        <authorList>
            <person name="Wu Y."/>
            <person name="Ma X."/>
            <person name="Pan Z."/>
            <person name="Kale S.D."/>
            <person name="Song Y."/>
            <person name="King H."/>
            <person name="Zhang Q."/>
            <person name="Presley C."/>
            <person name="Deng X."/>
            <person name="Wei C.I."/>
            <person name="Xiao S."/>
        </authorList>
    </citation>
    <scope>NUCLEOTIDE SEQUENCE [LARGE SCALE GENOMIC DNA]</scope>
    <source>
        <strain evidence="4">UMSG2</strain>
    </source>
</reference>
<evidence type="ECO:0000313" key="5">
    <source>
        <dbReference type="Proteomes" id="UP000286134"/>
    </source>
</evidence>
<dbReference type="Proteomes" id="UP000286134">
    <property type="component" value="Unassembled WGS sequence"/>
</dbReference>
<gene>
    <name evidence="4" type="ORF">OnM2_042031</name>
</gene>
<evidence type="ECO:0000256" key="1">
    <source>
        <dbReference type="SAM" id="Coils"/>
    </source>
</evidence>
<feature type="compositionally biased region" description="Low complexity" evidence="2">
    <location>
        <begin position="649"/>
        <end position="659"/>
    </location>
</feature>
<dbReference type="Pfam" id="PF12090">
    <property type="entry name" value="Spt20_SEP"/>
    <property type="match status" value="1"/>
</dbReference>
<feature type="domain" description="Spt20-like SEP" evidence="3">
    <location>
        <begin position="126"/>
        <end position="381"/>
    </location>
</feature>
<protein>
    <submittedName>
        <fullName evidence="4">Putative transcription factor spt20</fullName>
    </submittedName>
</protein>
<feature type="region of interest" description="Disordered" evidence="2">
    <location>
        <begin position="238"/>
        <end position="270"/>
    </location>
</feature>
<feature type="compositionally biased region" description="Polar residues" evidence="2">
    <location>
        <begin position="301"/>
        <end position="310"/>
    </location>
</feature>
<feature type="compositionally biased region" description="Low complexity" evidence="2">
    <location>
        <begin position="311"/>
        <end position="321"/>
    </location>
</feature>
<feature type="compositionally biased region" description="Polar residues" evidence="2">
    <location>
        <begin position="42"/>
        <end position="51"/>
    </location>
</feature>
<comment type="caution">
    <text evidence="4">The sequence shown here is derived from an EMBL/GenBank/DDBJ whole genome shotgun (WGS) entry which is preliminary data.</text>
</comment>
<feature type="compositionally biased region" description="Pro residues" evidence="2">
    <location>
        <begin position="322"/>
        <end position="336"/>
    </location>
</feature>
<feature type="compositionally biased region" description="Low complexity" evidence="2">
    <location>
        <begin position="543"/>
        <end position="611"/>
    </location>
</feature>
<evidence type="ECO:0000259" key="3">
    <source>
        <dbReference type="Pfam" id="PF12090"/>
    </source>
</evidence>
<dbReference type="OrthoDB" id="1932706at2759"/>
<feature type="compositionally biased region" description="Polar residues" evidence="2">
    <location>
        <begin position="700"/>
        <end position="738"/>
    </location>
</feature>
<organism evidence="4 5">
    <name type="scientific">Erysiphe neolycopersici</name>
    <dbReference type="NCBI Taxonomy" id="212602"/>
    <lineage>
        <taxon>Eukaryota</taxon>
        <taxon>Fungi</taxon>
        <taxon>Dikarya</taxon>
        <taxon>Ascomycota</taxon>
        <taxon>Pezizomycotina</taxon>
        <taxon>Leotiomycetes</taxon>
        <taxon>Erysiphales</taxon>
        <taxon>Erysiphaceae</taxon>
        <taxon>Erysiphe</taxon>
    </lineage>
</organism>
<accession>A0A420HVI0</accession>
<feature type="compositionally biased region" description="Low complexity" evidence="2">
    <location>
        <begin position="53"/>
        <end position="66"/>
    </location>
</feature>
<keyword evidence="5" id="KW-1185">Reference proteome</keyword>
<name>A0A420HVI0_9PEZI</name>
<keyword evidence="1" id="KW-0175">Coiled coil</keyword>
<evidence type="ECO:0000256" key="2">
    <source>
        <dbReference type="SAM" id="MobiDB-lite"/>
    </source>
</evidence>
<feature type="region of interest" description="Disordered" evidence="2">
    <location>
        <begin position="537"/>
        <end position="756"/>
    </location>
</feature>
<dbReference type="AlphaFoldDB" id="A0A420HVI0"/>
<feature type="region of interest" description="Disordered" evidence="2">
    <location>
        <begin position="1"/>
        <end position="81"/>
    </location>
</feature>
<feature type="compositionally biased region" description="Polar residues" evidence="2">
    <location>
        <begin position="681"/>
        <end position="691"/>
    </location>
</feature>
<feature type="compositionally biased region" description="Polar residues" evidence="2">
    <location>
        <begin position="1"/>
        <end position="12"/>
    </location>
</feature>
<dbReference type="EMBL" id="MCFK01004228">
    <property type="protein sequence ID" value="RKF61443.1"/>
    <property type="molecule type" value="Genomic_DNA"/>
</dbReference>
<feature type="compositionally biased region" description="Low complexity" evidence="2">
    <location>
        <begin position="30"/>
        <end position="41"/>
    </location>
</feature>
<evidence type="ECO:0000313" key="4">
    <source>
        <dbReference type="EMBL" id="RKF61443.1"/>
    </source>
</evidence>